<accession>A0ABD1C2Z5</accession>
<dbReference type="PRINTS" id="PR01217">
    <property type="entry name" value="PRICHEXTENSN"/>
</dbReference>
<feature type="compositionally biased region" description="Pro residues" evidence="1">
    <location>
        <begin position="67"/>
        <end position="81"/>
    </location>
</feature>
<keyword evidence="2" id="KW-0812">Transmembrane</keyword>
<evidence type="ECO:0000256" key="2">
    <source>
        <dbReference type="SAM" id="Phobius"/>
    </source>
</evidence>
<feature type="signal peptide" evidence="3">
    <location>
        <begin position="1"/>
        <end position="23"/>
    </location>
</feature>
<gene>
    <name evidence="4" type="ORF">V5N11_007825</name>
</gene>
<name>A0ABD1C2Z5_CARAN</name>
<feature type="compositionally biased region" description="Pro residues" evidence="1">
    <location>
        <begin position="91"/>
        <end position="103"/>
    </location>
</feature>
<organism evidence="4 5">
    <name type="scientific">Cardamine amara subsp. amara</name>
    <dbReference type="NCBI Taxonomy" id="228776"/>
    <lineage>
        <taxon>Eukaryota</taxon>
        <taxon>Viridiplantae</taxon>
        <taxon>Streptophyta</taxon>
        <taxon>Embryophyta</taxon>
        <taxon>Tracheophyta</taxon>
        <taxon>Spermatophyta</taxon>
        <taxon>Magnoliopsida</taxon>
        <taxon>eudicotyledons</taxon>
        <taxon>Gunneridae</taxon>
        <taxon>Pentapetalae</taxon>
        <taxon>rosids</taxon>
        <taxon>malvids</taxon>
        <taxon>Brassicales</taxon>
        <taxon>Brassicaceae</taxon>
        <taxon>Cardamineae</taxon>
        <taxon>Cardamine</taxon>
    </lineage>
</organism>
<reference evidence="4 5" key="1">
    <citation type="submission" date="2024-04" db="EMBL/GenBank/DDBJ databases">
        <title>Genome assembly C_amara_ONT_v2.</title>
        <authorList>
            <person name="Yant L."/>
            <person name="Moore C."/>
            <person name="Slenker M."/>
        </authorList>
    </citation>
    <scope>NUCLEOTIDE SEQUENCE [LARGE SCALE GENOMIC DNA]</scope>
    <source>
        <tissue evidence="4">Leaf</tissue>
    </source>
</reference>
<evidence type="ECO:0000256" key="3">
    <source>
        <dbReference type="SAM" id="SignalP"/>
    </source>
</evidence>
<evidence type="ECO:0000256" key="1">
    <source>
        <dbReference type="SAM" id="MobiDB-lite"/>
    </source>
</evidence>
<keyword evidence="2" id="KW-1133">Transmembrane helix</keyword>
<feature type="compositionally biased region" description="Low complexity" evidence="1">
    <location>
        <begin position="104"/>
        <end position="114"/>
    </location>
</feature>
<keyword evidence="3" id="KW-0732">Signal</keyword>
<proteinExistence type="predicted"/>
<keyword evidence="2" id="KW-0472">Membrane</keyword>
<feature type="transmembrane region" description="Helical" evidence="2">
    <location>
        <begin position="182"/>
        <end position="202"/>
    </location>
</feature>
<dbReference type="PANTHER" id="PTHR36721">
    <property type="entry name" value="PROLINE-RICH FAMILY PROTEIN"/>
    <property type="match status" value="1"/>
</dbReference>
<dbReference type="AlphaFoldDB" id="A0ABD1C2Z5"/>
<feature type="region of interest" description="Disordered" evidence="1">
    <location>
        <begin position="23"/>
        <end position="172"/>
    </location>
</feature>
<dbReference type="Proteomes" id="UP001558713">
    <property type="component" value="Unassembled WGS sequence"/>
</dbReference>
<comment type="caution">
    <text evidence="4">The sequence shown here is derived from an EMBL/GenBank/DDBJ whole genome shotgun (WGS) entry which is preliminary data.</text>
</comment>
<feature type="compositionally biased region" description="Acidic residues" evidence="1">
    <location>
        <begin position="126"/>
        <end position="136"/>
    </location>
</feature>
<keyword evidence="5" id="KW-1185">Reference proteome</keyword>
<sequence>MAKKLCFFVVLSMSLLIVQFAHGQGESPSPSVSPGRETLADSPLPPPSSPEADSPLPQPSSPEADSLPPPEADSPQPPASSPGPESLADSPSPPPPPPPPQQPESPSALSPSPSYSGQAPVPAPDDNSDDESEPETEYFPSPTPSPAPEVGIPDDIKASEASEDELYDERGENNRMSGLKKAGIAIGAILGVGAIVIGALVYKKRRDNMIRARYTYFSQGDFL</sequence>
<evidence type="ECO:0000313" key="5">
    <source>
        <dbReference type="Proteomes" id="UP001558713"/>
    </source>
</evidence>
<dbReference type="EMBL" id="JBANAX010000062">
    <property type="protein sequence ID" value="KAL1223859.1"/>
    <property type="molecule type" value="Genomic_DNA"/>
</dbReference>
<evidence type="ECO:0000313" key="4">
    <source>
        <dbReference type="EMBL" id="KAL1223859.1"/>
    </source>
</evidence>
<feature type="chain" id="PRO_5044893767" evidence="3">
    <location>
        <begin position="24"/>
        <end position="223"/>
    </location>
</feature>
<dbReference type="PANTHER" id="PTHR36721:SF15">
    <property type="entry name" value="EN_SPM-LIKE TRANSPOSON PROTEIN"/>
    <property type="match status" value="1"/>
</dbReference>
<protein>
    <submittedName>
        <fullName evidence="4">Uncharacterized protein</fullName>
    </submittedName>
</protein>